<evidence type="ECO:0000256" key="3">
    <source>
        <dbReference type="ARBA" id="ARBA00022801"/>
    </source>
</evidence>
<evidence type="ECO:0000313" key="9">
    <source>
        <dbReference type="EMBL" id="KAK5996132.1"/>
    </source>
</evidence>
<evidence type="ECO:0000256" key="1">
    <source>
        <dbReference type="ARBA" id="ARBA00022723"/>
    </source>
</evidence>
<dbReference type="InterPro" id="IPR002641">
    <property type="entry name" value="PNPLA_dom"/>
</dbReference>
<keyword evidence="4" id="KW-0862">Zinc</keyword>
<dbReference type="CDD" id="cd07199">
    <property type="entry name" value="Pat17_PNPLA8_PNPLA9_like"/>
    <property type="match status" value="1"/>
</dbReference>
<reference evidence="9 10" key="1">
    <citation type="submission" date="2024-01" db="EMBL/GenBank/DDBJ databases">
        <title>Complete genome of Cladobotryum mycophilum ATHUM6906.</title>
        <authorList>
            <person name="Christinaki A.C."/>
            <person name="Myridakis A.I."/>
            <person name="Kouvelis V.N."/>
        </authorList>
    </citation>
    <scope>NUCLEOTIDE SEQUENCE [LARGE SCALE GENOMIC DNA]</scope>
    <source>
        <strain evidence="9 10">ATHUM6906</strain>
    </source>
</reference>
<feature type="domain" description="PNPLA" evidence="8">
    <location>
        <begin position="638"/>
        <end position="830"/>
    </location>
</feature>
<evidence type="ECO:0000259" key="8">
    <source>
        <dbReference type="PROSITE" id="PS51635"/>
    </source>
</evidence>
<protein>
    <submittedName>
        <fullName evidence="9">PNPLA-gamma</fullName>
    </submittedName>
</protein>
<accession>A0ABR0SVD9</accession>
<dbReference type="InterPro" id="IPR017907">
    <property type="entry name" value="Znf_RING_CS"/>
</dbReference>
<keyword evidence="1" id="KW-0479">Metal-binding</keyword>
<keyword evidence="3 7" id="KW-0378">Hydrolase</keyword>
<feature type="short sequence motif" description="GXSXG" evidence="7">
    <location>
        <begin position="676"/>
        <end position="680"/>
    </location>
</feature>
<feature type="short sequence motif" description="GXGXXG" evidence="7">
    <location>
        <begin position="642"/>
        <end position="647"/>
    </location>
</feature>
<keyword evidence="5 7" id="KW-0442">Lipid degradation</keyword>
<evidence type="ECO:0000256" key="2">
    <source>
        <dbReference type="ARBA" id="ARBA00022771"/>
    </source>
</evidence>
<dbReference type="PANTHER" id="PTHR24185">
    <property type="entry name" value="CALCIUM-INDEPENDENT PHOSPHOLIPASE A2-GAMMA"/>
    <property type="match status" value="1"/>
</dbReference>
<evidence type="ECO:0000256" key="6">
    <source>
        <dbReference type="ARBA" id="ARBA00023098"/>
    </source>
</evidence>
<comment type="caution">
    <text evidence="9">The sequence shown here is derived from an EMBL/GenBank/DDBJ whole genome shotgun (WGS) entry which is preliminary data.</text>
</comment>
<keyword evidence="10" id="KW-1185">Reference proteome</keyword>
<sequence length="1076" mass="120774">MTQSEVECEKCENLPGDVKCSCGARFCEKCFTSKHLIRNSDHRRGGMSITDQAWSWISHKVSNKADKITISKAFEQDQATKWFGLHVERLKGEKDMHRVTRLVETYRFASLMQESVNYARSSPRRQFPSIISCIGETGAGKSTLIRSLMYNSDKWQQFNYLDAPPLGAQSGSSMCQSTTGEVNLYVDPDTFGSQLPHNIRSIGPYKAEKYLLEPKGGKPIDRKTAVATIYPRFLYIFSDVVCMVTRNQRAWADSATRLLEWSQVGAQNTVNQSALPALVIVLNAPSVEDDAWVSEDEEAVTKTFFDALDQEISENRILASLAKKNGDKTLRELLLRNFSTVHVHYIPLEGFGHLGNSFYIIQQTKRLARRIRADAKRVQTERVKTWTLFDSRQLSIVFDYAFKHLALGRDEAFDFNQYRQQVTLPDTVEGHFAEFLSLCMHEGVEANFKVTAQVIASCIVRYSLKSEGSELLHPSIVFNTKLQDICRRAVDHFLSHSMRCSYKDPQEGHIIKDQVIEMLKEINKKDANRNERRTCATELHLKLWMRIFNQQFGPSSTARLVNKASVCYACLFGRPEFVLPCGHVICLGCIREFDQSPDELKYPGIALHKKCVLCTSNHEAGWPYKATYQPDLSGVRLLSLDGGGVRGIIQLTILRRLEEELDLDMPFGSFFDLIVGTSAGGLAALGLGVHGFSASECVRRFKNLCGSAFKSKPLTKNPAFWWIARMFVDSIYETQPLENALKATFGDEPLFSSKRTTRVAVTTTTRDGHALLLSNYRWGDGKKYLDANIKTWAAARCTSAAPMYFESTMHDGLHCLDGGLSHNNPVGVAITEAKDIWGANVTFDTVLSIGCGQGTAPPANPKTVSLPAWLSDLFSTLLKTMNGHEAWAEFQKNAAPGVQHRSDRLNASFGMKSEPAMDDVDEIEDMEELAQNYDFHYQKPCSDISPVMADIGADALGVLAARHMAALYFFELQTIKQNKDVFVVVGWICCRLSPFGDSFKRLRERTKHFTVKSSQYQLPKYEEGKPLKLEVSLQQSDSASTIPMRIDANFGQDCNVTISGFPMTLQVSIPLIQFVP</sequence>
<evidence type="ECO:0000256" key="7">
    <source>
        <dbReference type="PROSITE-ProRule" id="PRU01161"/>
    </source>
</evidence>
<name>A0ABR0SVD9_9HYPO</name>
<gene>
    <name evidence="9" type="ORF">PT974_04560</name>
</gene>
<dbReference type="EMBL" id="JAVFKD010000004">
    <property type="protein sequence ID" value="KAK5996132.1"/>
    <property type="molecule type" value="Genomic_DNA"/>
</dbReference>
<keyword evidence="6 7" id="KW-0443">Lipid metabolism</keyword>
<dbReference type="Pfam" id="PF01734">
    <property type="entry name" value="Patatin"/>
    <property type="match status" value="1"/>
</dbReference>
<dbReference type="PROSITE" id="PS51635">
    <property type="entry name" value="PNPLA"/>
    <property type="match status" value="1"/>
</dbReference>
<feature type="active site" description="Nucleophile" evidence="7">
    <location>
        <position position="678"/>
    </location>
</feature>
<organism evidence="9 10">
    <name type="scientific">Cladobotryum mycophilum</name>
    <dbReference type="NCBI Taxonomy" id="491253"/>
    <lineage>
        <taxon>Eukaryota</taxon>
        <taxon>Fungi</taxon>
        <taxon>Dikarya</taxon>
        <taxon>Ascomycota</taxon>
        <taxon>Pezizomycotina</taxon>
        <taxon>Sordariomycetes</taxon>
        <taxon>Hypocreomycetidae</taxon>
        <taxon>Hypocreales</taxon>
        <taxon>Hypocreaceae</taxon>
        <taxon>Cladobotryum</taxon>
    </lineage>
</organism>
<proteinExistence type="predicted"/>
<dbReference type="Gene3D" id="3.40.1090.10">
    <property type="entry name" value="Cytosolic phospholipase A2 catalytic domain"/>
    <property type="match status" value="1"/>
</dbReference>
<feature type="short sequence motif" description="DGA/G" evidence="7">
    <location>
        <begin position="817"/>
        <end position="819"/>
    </location>
</feature>
<evidence type="ECO:0000256" key="5">
    <source>
        <dbReference type="ARBA" id="ARBA00022963"/>
    </source>
</evidence>
<feature type="active site" description="Proton acceptor" evidence="7">
    <location>
        <position position="817"/>
    </location>
</feature>
<dbReference type="Proteomes" id="UP001338125">
    <property type="component" value="Unassembled WGS sequence"/>
</dbReference>
<dbReference type="PROSITE" id="PS00518">
    <property type="entry name" value="ZF_RING_1"/>
    <property type="match status" value="1"/>
</dbReference>
<dbReference type="SUPFAM" id="SSF52151">
    <property type="entry name" value="FabD/lysophospholipase-like"/>
    <property type="match status" value="1"/>
</dbReference>
<evidence type="ECO:0000256" key="4">
    <source>
        <dbReference type="ARBA" id="ARBA00022833"/>
    </source>
</evidence>
<keyword evidence="2" id="KW-0863">Zinc-finger</keyword>
<evidence type="ECO:0000313" key="10">
    <source>
        <dbReference type="Proteomes" id="UP001338125"/>
    </source>
</evidence>
<dbReference type="PANTHER" id="PTHR24185:SF1">
    <property type="entry name" value="CALCIUM-INDEPENDENT PHOSPHOLIPASE A2-GAMMA"/>
    <property type="match status" value="1"/>
</dbReference>
<dbReference type="InterPro" id="IPR016035">
    <property type="entry name" value="Acyl_Trfase/lysoPLipase"/>
</dbReference>